<organism evidence="2 3">
    <name type="scientific">Candidatus Nomurabacteria bacterium CG1_02_47_685</name>
    <dbReference type="NCBI Taxonomy" id="1805282"/>
    <lineage>
        <taxon>Bacteria</taxon>
        <taxon>Candidatus Nomuraibacteriota</taxon>
    </lineage>
</organism>
<evidence type="ECO:0000313" key="3">
    <source>
        <dbReference type="Proteomes" id="UP000183206"/>
    </source>
</evidence>
<dbReference type="InterPro" id="IPR050882">
    <property type="entry name" value="Prepilin_peptidase/N-MTase"/>
</dbReference>
<dbReference type="Gene3D" id="1.20.120.1220">
    <property type="match status" value="1"/>
</dbReference>
<protein>
    <recommendedName>
        <fullName evidence="4">Prepilin type IV endopeptidase peptidase domain-containing protein</fullName>
    </recommendedName>
</protein>
<accession>A0A1J4VF72</accession>
<keyword evidence="1" id="KW-0812">Transmembrane</keyword>
<dbReference type="GO" id="GO:0004190">
    <property type="term" value="F:aspartic-type endopeptidase activity"/>
    <property type="evidence" value="ECO:0007669"/>
    <property type="project" value="TreeGrafter"/>
</dbReference>
<dbReference type="STRING" id="1805282.AUJ44_00505"/>
<gene>
    <name evidence="2" type="ORF">AUJ44_00505</name>
</gene>
<evidence type="ECO:0008006" key="4">
    <source>
        <dbReference type="Google" id="ProtNLM"/>
    </source>
</evidence>
<reference evidence="2 3" key="1">
    <citation type="journal article" date="2016" name="Environ. Microbiol.">
        <title>Genomic resolution of a cold subsurface aquifer community provides metabolic insights for novel microbes adapted to high CO concentrations.</title>
        <authorList>
            <person name="Probst A.J."/>
            <person name="Castelle C.J."/>
            <person name="Singh A."/>
            <person name="Brown C.T."/>
            <person name="Anantharaman K."/>
            <person name="Sharon I."/>
            <person name="Hug L.A."/>
            <person name="Burstein D."/>
            <person name="Emerson J.B."/>
            <person name="Thomas B.C."/>
            <person name="Banfield J.F."/>
        </authorList>
    </citation>
    <scope>NUCLEOTIDE SEQUENCE [LARGE SCALE GENOMIC DNA]</scope>
    <source>
        <strain evidence="2">CG1_02_47_685</strain>
    </source>
</reference>
<dbReference type="GO" id="GO:0006465">
    <property type="term" value="P:signal peptide processing"/>
    <property type="evidence" value="ECO:0007669"/>
    <property type="project" value="TreeGrafter"/>
</dbReference>
<comment type="caution">
    <text evidence="2">The sequence shown here is derived from an EMBL/GenBank/DDBJ whole genome shotgun (WGS) entry which is preliminary data.</text>
</comment>
<dbReference type="Proteomes" id="UP000183206">
    <property type="component" value="Unassembled WGS sequence"/>
</dbReference>
<proteinExistence type="predicted"/>
<dbReference type="PANTHER" id="PTHR30487">
    <property type="entry name" value="TYPE 4 PREPILIN-LIKE PROTEINS LEADER PEPTIDE-PROCESSING ENZYME"/>
    <property type="match status" value="1"/>
</dbReference>
<dbReference type="EMBL" id="MNVO01000010">
    <property type="protein sequence ID" value="OIO33373.1"/>
    <property type="molecule type" value="Genomic_DNA"/>
</dbReference>
<sequence length="123" mass="13263">MPACLVVLILNLALGFSLWNLLVSGIIGSGFFLLQFLISGGKWIGGGDIRLGLLMGLALGWPGVIAAIIISYFLGSLVGLGLIAAGKKRWGSEIPLGVFLAAGTIIDLFWQERILDWYWNLFL</sequence>
<name>A0A1J4VF72_9BACT</name>
<feature type="transmembrane region" description="Helical" evidence="1">
    <location>
        <begin position="94"/>
        <end position="110"/>
    </location>
</feature>
<dbReference type="PANTHER" id="PTHR30487:SF0">
    <property type="entry name" value="PREPILIN LEADER PEPTIDASE_N-METHYLTRANSFERASE-RELATED"/>
    <property type="match status" value="1"/>
</dbReference>
<feature type="transmembrane region" description="Helical" evidence="1">
    <location>
        <begin position="51"/>
        <end position="74"/>
    </location>
</feature>
<evidence type="ECO:0000256" key="1">
    <source>
        <dbReference type="SAM" id="Phobius"/>
    </source>
</evidence>
<keyword evidence="1" id="KW-0472">Membrane</keyword>
<evidence type="ECO:0000313" key="2">
    <source>
        <dbReference type="EMBL" id="OIO33373.1"/>
    </source>
</evidence>
<dbReference type="GO" id="GO:0005886">
    <property type="term" value="C:plasma membrane"/>
    <property type="evidence" value="ECO:0007669"/>
    <property type="project" value="TreeGrafter"/>
</dbReference>
<dbReference type="AlphaFoldDB" id="A0A1J4VF72"/>
<keyword evidence="1" id="KW-1133">Transmembrane helix</keyword>